<protein>
    <submittedName>
        <fullName evidence="2">Uncharacterized protein</fullName>
    </submittedName>
</protein>
<evidence type="ECO:0000313" key="3">
    <source>
        <dbReference type="Proteomes" id="UP001324115"/>
    </source>
</evidence>
<feature type="region of interest" description="Disordered" evidence="1">
    <location>
        <begin position="71"/>
        <end position="93"/>
    </location>
</feature>
<keyword evidence="3" id="KW-1185">Reference proteome</keyword>
<comment type="caution">
    <text evidence="2">The sequence shown here is derived from an EMBL/GenBank/DDBJ whole genome shotgun (WGS) entry which is preliminary data.</text>
</comment>
<dbReference type="PANTHER" id="PTHR46932">
    <property type="entry name" value="HEAVY METAL-ASSOCIATED ISOPRENYLATED PLANT PROTEIN 47"/>
    <property type="match status" value="1"/>
</dbReference>
<dbReference type="InterPro" id="IPR042885">
    <property type="entry name" value="HIPP47/16"/>
</dbReference>
<gene>
    <name evidence="2" type="ORF">RGQ29_026489</name>
</gene>
<dbReference type="Proteomes" id="UP001324115">
    <property type="component" value="Unassembled WGS sequence"/>
</dbReference>
<dbReference type="AlphaFoldDB" id="A0AAN7ELJ1"/>
<feature type="compositionally biased region" description="Basic and acidic residues" evidence="1">
    <location>
        <begin position="71"/>
        <end position="86"/>
    </location>
</feature>
<dbReference type="EMBL" id="JAXUIC010000008">
    <property type="protein sequence ID" value="KAK4575552.1"/>
    <property type="molecule type" value="Genomic_DNA"/>
</dbReference>
<reference evidence="2 3" key="1">
    <citation type="journal article" date="2023" name="G3 (Bethesda)">
        <title>A haplotype-resolved chromosome-scale genome for Quercus rubra L. provides insights into the genetics of adaptive traits for red oak species.</title>
        <authorList>
            <person name="Kapoor B."/>
            <person name="Jenkins J."/>
            <person name="Schmutz J."/>
            <person name="Zhebentyayeva T."/>
            <person name="Kuelheim C."/>
            <person name="Coggeshall M."/>
            <person name="Heim C."/>
            <person name="Lasky J.R."/>
            <person name="Leites L."/>
            <person name="Islam-Faridi N."/>
            <person name="Romero-Severson J."/>
            <person name="DeLeo V.L."/>
            <person name="Lucas S.M."/>
            <person name="Lazic D."/>
            <person name="Gailing O."/>
            <person name="Carlson J."/>
            <person name="Staton M."/>
        </authorList>
    </citation>
    <scope>NUCLEOTIDE SEQUENCE [LARGE SCALE GENOMIC DNA]</scope>
    <source>
        <strain evidence="2">Pseudo-F2</strain>
    </source>
</reference>
<sequence>MIIKQKIVIKVQMNSDKCTRKAMKIACKANEGSDRDQLVAIGEGVDSANLTCSLRKKLCYAALWSVDEVKAKPEENPKPEVQRPNKPESTSSTCSCGCLQLPICPQYAPHPMLYEARVYDYTPSPSYCPLSCDIQRFLKQKVLDNN</sequence>
<dbReference type="PANTHER" id="PTHR46932:SF12">
    <property type="entry name" value="HEAVY METAL-ASSOCIATED ISOPRENYLATED PLANT PROTEIN 47"/>
    <property type="match status" value="1"/>
</dbReference>
<proteinExistence type="predicted"/>
<name>A0AAN7ELJ1_QUERU</name>
<evidence type="ECO:0000313" key="2">
    <source>
        <dbReference type="EMBL" id="KAK4575552.1"/>
    </source>
</evidence>
<evidence type="ECO:0000256" key="1">
    <source>
        <dbReference type="SAM" id="MobiDB-lite"/>
    </source>
</evidence>
<dbReference type="Gene3D" id="3.30.70.100">
    <property type="match status" value="1"/>
</dbReference>
<organism evidence="2 3">
    <name type="scientific">Quercus rubra</name>
    <name type="common">Northern red oak</name>
    <name type="synonym">Quercus borealis</name>
    <dbReference type="NCBI Taxonomy" id="3512"/>
    <lineage>
        <taxon>Eukaryota</taxon>
        <taxon>Viridiplantae</taxon>
        <taxon>Streptophyta</taxon>
        <taxon>Embryophyta</taxon>
        <taxon>Tracheophyta</taxon>
        <taxon>Spermatophyta</taxon>
        <taxon>Magnoliopsida</taxon>
        <taxon>eudicotyledons</taxon>
        <taxon>Gunneridae</taxon>
        <taxon>Pentapetalae</taxon>
        <taxon>rosids</taxon>
        <taxon>fabids</taxon>
        <taxon>Fagales</taxon>
        <taxon>Fagaceae</taxon>
        <taxon>Quercus</taxon>
    </lineage>
</organism>
<accession>A0AAN7ELJ1</accession>